<dbReference type="Proteomes" id="UP000186599">
    <property type="component" value="Unassembled WGS sequence"/>
</dbReference>
<name>A0A1I4PHN1_9GAMM</name>
<evidence type="ECO:0000313" key="2">
    <source>
        <dbReference type="EMBL" id="SFM27174.1"/>
    </source>
</evidence>
<gene>
    <name evidence="2" type="ORF">SAMN04487855_2993</name>
    <name evidence="1" type="ORF">SAMN05216589_2777</name>
</gene>
<accession>A0A1I4PHN1</accession>
<reference evidence="3 4" key="1">
    <citation type="submission" date="2016-10" db="EMBL/GenBank/DDBJ databases">
        <authorList>
            <person name="de Groot N.N."/>
        </authorList>
    </citation>
    <scope>NUCLEOTIDE SEQUENCE [LARGE SCALE GENOMIC DNA]</scope>
    <source>
        <strain evidence="2 3">CGMCC 1.9095</strain>
        <strain evidence="1 4">DSM 22558</strain>
    </source>
</reference>
<organism evidence="2 3">
    <name type="scientific">Halopseudomonas bauzanensis</name>
    <dbReference type="NCBI Taxonomy" id="653930"/>
    <lineage>
        <taxon>Bacteria</taxon>
        <taxon>Pseudomonadati</taxon>
        <taxon>Pseudomonadota</taxon>
        <taxon>Gammaproteobacteria</taxon>
        <taxon>Pseudomonadales</taxon>
        <taxon>Pseudomonadaceae</taxon>
        <taxon>Halopseudomonas</taxon>
    </lineage>
</organism>
<evidence type="ECO:0000313" key="4">
    <source>
        <dbReference type="Proteomes" id="UP000186904"/>
    </source>
</evidence>
<keyword evidence="3" id="KW-1185">Reference proteome</keyword>
<dbReference type="EMBL" id="FOGN01000006">
    <property type="protein sequence ID" value="SES23555.1"/>
    <property type="molecule type" value="Genomic_DNA"/>
</dbReference>
<sequence length="46" mass="4801">MRLVSADGLAFLGGSSTSSYLFTSGIALLDGNAVELVRDNPGRESR</sequence>
<dbReference type="AlphaFoldDB" id="A0A1I4PHN1"/>
<evidence type="ECO:0000313" key="1">
    <source>
        <dbReference type="EMBL" id="SES23555.1"/>
    </source>
</evidence>
<proteinExistence type="predicted"/>
<protein>
    <submittedName>
        <fullName evidence="2">Uncharacterized protein</fullName>
    </submittedName>
</protein>
<dbReference type="EMBL" id="FOUA01000006">
    <property type="protein sequence ID" value="SFM27174.1"/>
    <property type="molecule type" value="Genomic_DNA"/>
</dbReference>
<evidence type="ECO:0000313" key="3">
    <source>
        <dbReference type="Proteomes" id="UP000186599"/>
    </source>
</evidence>
<dbReference type="Proteomes" id="UP000186904">
    <property type="component" value="Unassembled WGS sequence"/>
</dbReference>